<organism evidence="6">
    <name type="scientific">Chloropicon laureae</name>
    <dbReference type="NCBI Taxonomy" id="464258"/>
    <lineage>
        <taxon>Eukaryota</taxon>
        <taxon>Viridiplantae</taxon>
        <taxon>Chlorophyta</taxon>
        <taxon>Chloropicophyceae</taxon>
        <taxon>Chloropicales</taxon>
        <taxon>Chloropicaceae</taxon>
        <taxon>Chloropicon</taxon>
    </lineage>
</organism>
<dbReference type="InterPro" id="IPR011990">
    <property type="entry name" value="TPR-like_helical_dom_sf"/>
</dbReference>
<keyword evidence="4" id="KW-0413">Isomerase</keyword>
<dbReference type="EMBL" id="HBHU01009749">
    <property type="protein sequence ID" value="CAE0023281.1"/>
    <property type="molecule type" value="Transcribed_RNA"/>
</dbReference>
<evidence type="ECO:0000256" key="3">
    <source>
        <dbReference type="ARBA" id="ARBA00023110"/>
    </source>
</evidence>
<dbReference type="PANTHER" id="PTHR46512:SF9">
    <property type="entry name" value="PEPTIDYLPROLYL ISOMERASE"/>
    <property type="match status" value="1"/>
</dbReference>
<dbReference type="InterPro" id="IPR050754">
    <property type="entry name" value="FKBP4/5/8-like"/>
</dbReference>
<name>A0A7S2Z6K6_9CHLO</name>
<keyword evidence="3" id="KW-0697">Rotamase</keyword>
<evidence type="ECO:0000313" key="6">
    <source>
        <dbReference type="EMBL" id="CAE0023281.1"/>
    </source>
</evidence>
<feature type="compositionally biased region" description="Gly residues" evidence="5">
    <location>
        <begin position="11"/>
        <end position="25"/>
    </location>
</feature>
<dbReference type="Gene3D" id="1.25.40.10">
    <property type="entry name" value="Tetratricopeptide repeat domain"/>
    <property type="match status" value="1"/>
</dbReference>
<sequence>MDDPWTPSGSGVNGGITSGDMGGPGLQNATRGDLPAIMNGQFGKAFEQSFKEFAQRPENKVLLEKHQRKEVKKAARLARKTKYAEFQDKVLTADYDAQKNIAPFLENRVLRRVIHTFCNDPHNDFSKWANNRQVLDLLHSAKKMMDEGRMTEDEAEEMMYQIVSSPDREWHHEWKLKTKQSVRLPTEQLLGALNEHLEERRKGNDFYRQKKFGEALKQYERALGIVELVVGMSGYDQKEIDKNRIATYLNIAAVNLAVKNLGQCIAFCGKAIDLDGGNIKALLRRSKAYTMRHEYASAKEDLERVKDLEPWNAEAEEELRKLRKAVEKSKVEQKKFYGGIFQQA</sequence>
<dbReference type="EC" id="5.2.1.8" evidence="2"/>
<dbReference type="AlphaFoldDB" id="A0A7S2Z6K6"/>
<reference evidence="6" key="1">
    <citation type="submission" date="2021-01" db="EMBL/GenBank/DDBJ databases">
        <authorList>
            <person name="Corre E."/>
            <person name="Pelletier E."/>
            <person name="Niang G."/>
            <person name="Scheremetjew M."/>
            <person name="Finn R."/>
            <person name="Kale V."/>
            <person name="Holt S."/>
            <person name="Cochrane G."/>
            <person name="Meng A."/>
            <person name="Brown T."/>
            <person name="Cohen L."/>
        </authorList>
    </citation>
    <scope>NUCLEOTIDE SEQUENCE</scope>
    <source>
        <strain evidence="6">RCC856</strain>
    </source>
</reference>
<evidence type="ECO:0000256" key="4">
    <source>
        <dbReference type="ARBA" id="ARBA00023235"/>
    </source>
</evidence>
<proteinExistence type="predicted"/>
<accession>A0A7S2Z6K6</accession>
<feature type="region of interest" description="Disordered" evidence="5">
    <location>
        <begin position="1"/>
        <end position="32"/>
    </location>
</feature>
<dbReference type="PANTHER" id="PTHR46512">
    <property type="entry name" value="PEPTIDYLPROLYL ISOMERASE"/>
    <property type="match status" value="1"/>
</dbReference>
<evidence type="ECO:0000256" key="2">
    <source>
        <dbReference type="ARBA" id="ARBA00013194"/>
    </source>
</evidence>
<dbReference type="GO" id="GO:0003755">
    <property type="term" value="F:peptidyl-prolyl cis-trans isomerase activity"/>
    <property type="evidence" value="ECO:0007669"/>
    <property type="project" value="UniProtKB-EC"/>
</dbReference>
<protein>
    <recommendedName>
        <fullName evidence="2">peptidylprolyl isomerase</fullName>
        <ecNumber evidence="2">5.2.1.8</ecNumber>
    </recommendedName>
</protein>
<evidence type="ECO:0000256" key="5">
    <source>
        <dbReference type="SAM" id="MobiDB-lite"/>
    </source>
</evidence>
<dbReference type="InterPro" id="IPR019734">
    <property type="entry name" value="TPR_rpt"/>
</dbReference>
<gene>
    <name evidence="6" type="ORF">CLAU1311_LOCUS6375</name>
</gene>
<comment type="catalytic activity">
    <reaction evidence="1">
        <text>[protein]-peptidylproline (omega=180) = [protein]-peptidylproline (omega=0)</text>
        <dbReference type="Rhea" id="RHEA:16237"/>
        <dbReference type="Rhea" id="RHEA-COMP:10747"/>
        <dbReference type="Rhea" id="RHEA-COMP:10748"/>
        <dbReference type="ChEBI" id="CHEBI:83833"/>
        <dbReference type="ChEBI" id="CHEBI:83834"/>
        <dbReference type="EC" id="5.2.1.8"/>
    </reaction>
</comment>
<evidence type="ECO:0000256" key="1">
    <source>
        <dbReference type="ARBA" id="ARBA00000971"/>
    </source>
</evidence>
<dbReference type="SMART" id="SM00028">
    <property type="entry name" value="TPR"/>
    <property type="match status" value="3"/>
</dbReference>
<dbReference type="SUPFAM" id="SSF48452">
    <property type="entry name" value="TPR-like"/>
    <property type="match status" value="1"/>
</dbReference>